<evidence type="ECO:0000313" key="3">
    <source>
        <dbReference type="Proteomes" id="UP000268007"/>
    </source>
</evidence>
<dbReference type="Proteomes" id="UP000268007">
    <property type="component" value="Unassembled WGS sequence"/>
</dbReference>
<feature type="transmembrane region" description="Helical" evidence="1">
    <location>
        <begin position="118"/>
        <end position="137"/>
    </location>
</feature>
<comment type="caution">
    <text evidence="2">The sequence shown here is derived from an EMBL/GenBank/DDBJ whole genome shotgun (WGS) entry which is preliminary data.</text>
</comment>
<reference evidence="2 3" key="1">
    <citation type="submission" date="2018-10" db="EMBL/GenBank/DDBJ databases">
        <title>Genomic Encyclopedia of Archaeal and Bacterial Type Strains, Phase II (KMG-II): from individual species to whole genera.</title>
        <authorList>
            <person name="Goeker M."/>
        </authorList>
    </citation>
    <scope>NUCLEOTIDE SEQUENCE [LARGE SCALE GENOMIC DNA]</scope>
    <source>
        <strain evidence="2 3">DSM 18602</strain>
    </source>
</reference>
<dbReference type="OrthoDB" id="1121914at2"/>
<sequence length="154" mass="17111">MENVKPTSQPFRALQFVHGALCAGAILFLAFTMVLNGKKGHTEITHTDQYVLYIAIALALTMPFLSYMIFFNKVAKIDKAAPLSERITRYTSACIVRYATLQGVALFNLATWFATKNLILAAVGGAIILFLIVLRPVKRKVMADLQINYPDTLE</sequence>
<organism evidence="2 3">
    <name type="scientific">Mucilaginibacter gracilis</name>
    <dbReference type="NCBI Taxonomy" id="423350"/>
    <lineage>
        <taxon>Bacteria</taxon>
        <taxon>Pseudomonadati</taxon>
        <taxon>Bacteroidota</taxon>
        <taxon>Sphingobacteriia</taxon>
        <taxon>Sphingobacteriales</taxon>
        <taxon>Sphingobacteriaceae</taxon>
        <taxon>Mucilaginibacter</taxon>
    </lineage>
</organism>
<keyword evidence="3" id="KW-1185">Reference proteome</keyword>
<keyword evidence="1" id="KW-1133">Transmembrane helix</keyword>
<gene>
    <name evidence="2" type="ORF">BDD43_1312</name>
</gene>
<feature type="transmembrane region" description="Helical" evidence="1">
    <location>
        <begin position="50"/>
        <end position="70"/>
    </location>
</feature>
<protein>
    <submittedName>
        <fullName evidence="2">Uncharacterized protein</fullName>
    </submittedName>
</protein>
<dbReference type="AlphaFoldDB" id="A0A495IYM5"/>
<evidence type="ECO:0000256" key="1">
    <source>
        <dbReference type="SAM" id="Phobius"/>
    </source>
</evidence>
<accession>A0A495IYM5</accession>
<name>A0A495IYM5_9SPHI</name>
<keyword evidence="1" id="KW-0472">Membrane</keyword>
<dbReference type="RefSeq" id="WP_121196894.1">
    <property type="nucleotide sequence ID" value="NZ_RBKU01000001.1"/>
</dbReference>
<dbReference type="EMBL" id="RBKU01000001">
    <property type="protein sequence ID" value="RKR81168.1"/>
    <property type="molecule type" value="Genomic_DNA"/>
</dbReference>
<keyword evidence="1" id="KW-0812">Transmembrane</keyword>
<feature type="transmembrane region" description="Helical" evidence="1">
    <location>
        <begin position="12"/>
        <end position="35"/>
    </location>
</feature>
<proteinExistence type="predicted"/>
<evidence type="ECO:0000313" key="2">
    <source>
        <dbReference type="EMBL" id="RKR81168.1"/>
    </source>
</evidence>
<feature type="transmembrane region" description="Helical" evidence="1">
    <location>
        <begin position="90"/>
        <end position="112"/>
    </location>
</feature>